<dbReference type="EMBL" id="JAKLMC020000002">
    <property type="protein sequence ID" value="KAK5958134.1"/>
    <property type="molecule type" value="Genomic_DNA"/>
</dbReference>
<proteinExistence type="inferred from homology"/>
<evidence type="ECO:0000313" key="3">
    <source>
        <dbReference type="EMBL" id="KAK5958134.1"/>
    </source>
</evidence>
<dbReference type="GO" id="GO:0016791">
    <property type="term" value="F:phosphatase activity"/>
    <property type="evidence" value="ECO:0007669"/>
    <property type="project" value="UniProtKB-ARBA"/>
</dbReference>
<evidence type="ECO:0000256" key="2">
    <source>
        <dbReference type="ARBA" id="ARBA00022801"/>
    </source>
</evidence>
<dbReference type="NCBIfam" id="TIGR01493">
    <property type="entry name" value="HAD-SF-IA-v2"/>
    <property type="match status" value="1"/>
</dbReference>
<dbReference type="InterPro" id="IPR023198">
    <property type="entry name" value="PGP-like_dom2"/>
</dbReference>
<dbReference type="Proteomes" id="UP001316803">
    <property type="component" value="Unassembled WGS sequence"/>
</dbReference>
<dbReference type="SFLD" id="SFLDS00003">
    <property type="entry name" value="Haloacid_Dehalogenase"/>
    <property type="match status" value="1"/>
</dbReference>
<dbReference type="InterPro" id="IPR006439">
    <property type="entry name" value="HAD-SF_hydro_IA"/>
</dbReference>
<sequence>MGKTLLGFDLYGTLLSTASIARALAEHYGPERAESMQAVWRKYQLEYTWRLNSMKQYENFEAVTRKSLLHTLAEHQVEMREEDVDSVMEAYDQLSTFPDVVPALQSLKETPYLEMVVFSNGTQRMLGNSVNGSQELKSISSSFSQLVSVDNIQCYKPDPEAYRHLAECAGMAGQESQIWLVSGNPFDVVGARAVGMNAAWVDRAGNGWQDRLGSEPTTIIRDLGGLKELLENLKAHQ</sequence>
<keyword evidence="4" id="KW-1185">Reference proteome</keyword>
<dbReference type="SFLD" id="SFLDG01129">
    <property type="entry name" value="C1.5:_HAD__Beta-PGM__Phosphata"/>
    <property type="match status" value="1"/>
</dbReference>
<dbReference type="AlphaFoldDB" id="A0AAN8EL29"/>
<dbReference type="Gene3D" id="1.10.150.240">
    <property type="entry name" value="Putative phosphatase, domain 2"/>
    <property type="match status" value="1"/>
</dbReference>
<dbReference type="InterPro" id="IPR023214">
    <property type="entry name" value="HAD_sf"/>
</dbReference>
<dbReference type="InterPro" id="IPR036412">
    <property type="entry name" value="HAD-like_sf"/>
</dbReference>
<evidence type="ECO:0000313" key="4">
    <source>
        <dbReference type="Proteomes" id="UP001316803"/>
    </source>
</evidence>
<protein>
    <recommendedName>
        <fullName evidence="5">Haloacid dehalogenase</fullName>
    </recommendedName>
</protein>
<dbReference type="InterPro" id="IPR006328">
    <property type="entry name" value="2-HAD"/>
</dbReference>
<dbReference type="PRINTS" id="PR00413">
    <property type="entry name" value="HADHALOGNASE"/>
</dbReference>
<comment type="similarity">
    <text evidence="1">Belongs to the HAD-like hydrolase superfamily. S-2-haloalkanoic acid dehalogenase family.</text>
</comment>
<gene>
    <name evidence="3" type="ORF">OHC33_001324</name>
</gene>
<name>A0AAN8EL29_9EURO</name>
<reference evidence="3 4" key="1">
    <citation type="submission" date="2022-12" db="EMBL/GenBank/DDBJ databases">
        <title>Genomic features and morphological characterization of a novel Knufia sp. strain isolated from spacecraft assembly facility.</title>
        <authorList>
            <person name="Teixeira M."/>
            <person name="Chander A.M."/>
            <person name="Stajich J.E."/>
            <person name="Venkateswaran K."/>
        </authorList>
    </citation>
    <scope>NUCLEOTIDE SEQUENCE [LARGE SCALE GENOMIC DNA]</scope>
    <source>
        <strain evidence="3 4">FJI-L2-BK-P2</strain>
    </source>
</reference>
<evidence type="ECO:0000256" key="1">
    <source>
        <dbReference type="ARBA" id="ARBA00008106"/>
    </source>
</evidence>
<organism evidence="3 4">
    <name type="scientific">Knufia fluminis</name>
    <dbReference type="NCBI Taxonomy" id="191047"/>
    <lineage>
        <taxon>Eukaryota</taxon>
        <taxon>Fungi</taxon>
        <taxon>Dikarya</taxon>
        <taxon>Ascomycota</taxon>
        <taxon>Pezizomycotina</taxon>
        <taxon>Eurotiomycetes</taxon>
        <taxon>Chaetothyriomycetidae</taxon>
        <taxon>Chaetothyriales</taxon>
        <taxon>Trichomeriaceae</taxon>
        <taxon>Knufia</taxon>
    </lineage>
</organism>
<dbReference type="SUPFAM" id="SSF56784">
    <property type="entry name" value="HAD-like"/>
    <property type="match status" value="1"/>
</dbReference>
<dbReference type="GO" id="GO:0019120">
    <property type="term" value="F:hydrolase activity, acting on acid halide bonds, in C-halide compounds"/>
    <property type="evidence" value="ECO:0007669"/>
    <property type="project" value="InterPro"/>
</dbReference>
<dbReference type="InterPro" id="IPR051540">
    <property type="entry name" value="S-2-haloacid_dehalogenase"/>
</dbReference>
<keyword evidence="2" id="KW-0378">Hydrolase</keyword>
<dbReference type="Gene3D" id="3.40.50.1000">
    <property type="entry name" value="HAD superfamily/HAD-like"/>
    <property type="match status" value="1"/>
</dbReference>
<dbReference type="PANTHER" id="PTHR43316">
    <property type="entry name" value="HYDROLASE, HALOACID DELAHOGENASE-RELATED"/>
    <property type="match status" value="1"/>
</dbReference>
<dbReference type="CDD" id="cd02588">
    <property type="entry name" value="HAD_L2-DEX"/>
    <property type="match status" value="1"/>
</dbReference>
<comment type="caution">
    <text evidence="3">The sequence shown here is derived from an EMBL/GenBank/DDBJ whole genome shotgun (WGS) entry which is preliminary data.</text>
</comment>
<evidence type="ECO:0008006" key="5">
    <source>
        <dbReference type="Google" id="ProtNLM"/>
    </source>
</evidence>
<dbReference type="NCBIfam" id="TIGR01428">
    <property type="entry name" value="HAD_type_II"/>
    <property type="match status" value="1"/>
</dbReference>
<accession>A0AAN8EL29</accession>
<dbReference type="Pfam" id="PF00702">
    <property type="entry name" value="Hydrolase"/>
    <property type="match status" value="1"/>
</dbReference>
<dbReference type="PANTHER" id="PTHR43316:SF3">
    <property type="entry name" value="HALOACID DEHALOGENASE, TYPE II (AFU_ORTHOLOGUE AFUA_2G07750)-RELATED"/>
    <property type="match status" value="1"/>
</dbReference>